<sequence>MSPITDGNKPRNHVVETTKRLRNEEKGVLSPGPLAPTATAFIEIHFHSILQSQNSEFHNSLTQILRERRR</sequence>
<dbReference type="AlphaFoldDB" id="A0AAN9MWD3"/>
<proteinExistence type="predicted"/>
<organism evidence="1 2">
    <name type="scientific">Canavalia gladiata</name>
    <name type="common">Sword bean</name>
    <name type="synonym">Dolichos gladiatus</name>
    <dbReference type="NCBI Taxonomy" id="3824"/>
    <lineage>
        <taxon>Eukaryota</taxon>
        <taxon>Viridiplantae</taxon>
        <taxon>Streptophyta</taxon>
        <taxon>Embryophyta</taxon>
        <taxon>Tracheophyta</taxon>
        <taxon>Spermatophyta</taxon>
        <taxon>Magnoliopsida</taxon>
        <taxon>eudicotyledons</taxon>
        <taxon>Gunneridae</taxon>
        <taxon>Pentapetalae</taxon>
        <taxon>rosids</taxon>
        <taxon>fabids</taxon>
        <taxon>Fabales</taxon>
        <taxon>Fabaceae</taxon>
        <taxon>Papilionoideae</taxon>
        <taxon>50 kb inversion clade</taxon>
        <taxon>NPAAA clade</taxon>
        <taxon>indigoferoid/millettioid clade</taxon>
        <taxon>Phaseoleae</taxon>
        <taxon>Canavalia</taxon>
    </lineage>
</organism>
<dbReference type="EMBL" id="JAYMYQ010000001">
    <property type="protein sequence ID" value="KAK7358748.1"/>
    <property type="molecule type" value="Genomic_DNA"/>
</dbReference>
<keyword evidence="2" id="KW-1185">Reference proteome</keyword>
<evidence type="ECO:0000313" key="2">
    <source>
        <dbReference type="Proteomes" id="UP001367508"/>
    </source>
</evidence>
<accession>A0AAN9MWD3</accession>
<gene>
    <name evidence="1" type="ORF">VNO77_00686</name>
</gene>
<evidence type="ECO:0000313" key="1">
    <source>
        <dbReference type="EMBL" id="KAK7358748.1"/>
    </source>
</evidence>
<reference evidence="1 2" key="1">
    <citation type="submission" date="2024-01" db="EMBL/GenBank/DDBJ databases">
        <title>The genomes of 5 underutilized Papilionoideae crops provide insights into root nodulation and disease resistanc.</title>
        <authorList>
            <person name="Jiang F."/>
        </authorList>
    </citation>
    <scope>NUCLEOTIDE SEQUENCE [LARGE SCALE GENOMIC DNA]</scope>
    <source>
        <strain evidence="1">LVBAO_FW01</strain>
        <tissue evidence="1">Leaves</tissue>
    </source>
</reference>
<protein>
    <submittedName>
        <fullName evidence="1">Uncharacterized protein</fullName>
    </submittedName>
</protein>
<comment type="caution">
    <text evidence="1">The sequence shown here is derived from an EMBL/GenBank/DDBJ whole genome shotgun (WGS) entry which is preliminary data.</text>
</comment>
<name>A0AAN9MWD3_CANGL</name>
<dbReference type="Proteomes" id="UP001367508">
    <property type="component" value="Unassembled WGS sequence"/>
</dbReference>